<evidence type="ECO:0000256" key="6">
    <source>
        <dbReference type="SAM" id="MobiDB-lite"/>
    </source>
</evidence>
<dbReference type="PANTHER" id="PTHR23023">
    <property type="entry name" value="DIMETHYLANILINE MONOOXYGENASE"/>
    <property type="match status" value="1"/>
</dbReference>
<evidence type="ECO:0000256" key="4">
    <source>
        <dbReference type="ARBA" id="ARBA00022857"/>
    </source>
</evidence>
<dbReference type="PRINTS" id="PR00419">
    <property type="entry name" value="ADXRDTASE"/>
</dbReference>
<evidence type="ECO:0000256" key="2">
    <source>
        <dbReference type="ARBA" id="ARBA00022630"/>
    </source>
</evidence>
<comment type="caution">
    <text evidence="7">The sequence shown here is derived from an EMBL/GenBank/DDBJ whole genome shotgun (WGS) entry which is preliminary data.</text>
</comment>
<dbReference type="InterPro" id="IPR050346">
    <property type="entry name" value="FMO-like"/>
</dbReference>
<dbReference type="GO" id="GO:0050660">
    <property type="term" value="F:flavin adenine dinucleotide binding"/>
    <property type="evidence" value="ECO:0007669"/>
    <property type="project" value="InterPro"/>
</dbReference>
<gene>
    <name evidence="7" type="ORF">CBYS24578_00002954</name>
</gene>
<sequence>MPSAVNRRVGVIGAGVSGVVTAAHLLAEGLDVTVFERAPVAGGVWVWESRVPHEPTYPSAKPSVAESTFFKSATNGEKKAWLSEPTPAYDSLKNNVPTELLETTLNPLKPGTESFVLHNVLKDYIQDTADKTGVTKNTQFNTRVEHVSKTGDQWKLLSSTWDEAKGEAVSKEWAFDSVVVASGHYHAPRVPNIRGLSEWKSKFPSRIQHSKSYRNANGYENQNVLVIGGSASSLDAVKEILPVAKKVWQSTRGGAFDLPVAVLPDGVERIGEVVEFHPPGQDSTEGSIGNATLADGTVIKDIDRIVVATGYQFSLPFLPEYHRDDVKAPDADDKVLVTDGTQLHNLHQDIFYIPDPTLIFIGVPFYTATFSFFEFQAIAAAAFLSGKAKLPSVEAQRAEYSERVKAKGFGKKFHARLGEDLEYAAGLMKWVNDGRDPADRKPDGYSEKWIADRERLRHNPDPKNSLFEKTKI</sequence>
<evidence type="ECO:0008006" key="9">
    <source>
        <dbReference type="Google" id="ProtNLM"/>
    </source>
</evidence>
<keyword evidence="8" id="KW-1185">Reference proteome</keyword>
<dbReference type="InterPro" id="IPR020946">
    <property type="entry name" value="Flavin_mOase-like"/>
</dbReference>
<organism evidence="7 8">
    <name type="scientific">Clonostachys byssicola</name>
    <dbReference type="NCBI Taxonomy" id="160290"/>
    <lineage>
        <taxon>Eukaryota</taxon>
        <taxon>Fungi</taxon>
        <taxon>Dikarya</taxon>
        <taxon>Ascomycota</taxon>
        <taxon>Pezizomycotina</taxon>
        <taxon>Sordariomycetes</taxon>
        <taxon>Hypocreomycetidae</taxon>
        <taxon>Hypocreales</taxon>
        <taxon>Bionectriaceae</taxon>
        <taxon>Clonostachys</taxon>
    </lineage>
</organism>
<keyword evidence="5" id="KW-0560">Oxidoreductase</keyword>
<evidence type="ECO:0000256" key="5">
    <source>
        <dbReference type="ARBA" id="ARBA00023002"/>
    </source>
</evidence>
<protein>
    <recommendedName>
        <fullName evidence="9">Dimethylaniline monooxygenase</fullName>
    </recommendedName>
</protein>
<dbReference type="InterPro" id="IPR000960">
    <property type="entry name" value="Flavin_mOase"/>
</dbReference>
<keyword evidence="2" id="KW-0285">Flavoprotein</keyword>
<dbReference type="EMBL" id="CABFNO020001553">
    <property type="protein sequence ID" value="CAH0000132.1"/>
    <property type="molecule type" value="Genomic_DNA"/>
</dbReference>
<name>A0A9N9UUY1_9HYPO</name>
<feature type="region of interest" description="Disordered" evidence="6">
    <location>
        <begin position="433"/>
        <end position="472"/>
    </location>
</feature>
<dbReference type="OrthoDB" id="66881at2759"/>
<dbReference type="Pfam" id="PF13450">
    <property type="entry name" value="NAD_binding_8"/>
    <property type="match status" value="1"/>
</dbReference>
<dbReference type="PIRSF" id="PIRSF000332">
    <property type="entry name" value="FMO"/>
    <property type="match status" value="1"/>
</dbReference>
<dbReference type="GO" id="GO:0050661">
    <property type="term" value="F:NADP binding"/>
    <property type="evidence" value="ECO:0007669"/>
    <property type="project" value="InterPro"/>
</dbReference>
<reference evidence="7 8" key="2">
    <citation type="submission" date="2021-10" db="EMBL/GenBank/DDBJ databases">
        <authorList>
            <person name="Piombo E."/>
        </authorList>
    </citation>
    <scope>NUCLEOTIDE SEQUENCE [LARGE SCALE GENOMIC DNA]</scope>
</reference>
<evidence type="ECO:0000313" key="8">
    <source>
        <dbReference type="Proteomes" id="UP000754883"/>
    </source>
</evidence>
<evidence type="ECO:0000256" key="1">
    <source>
        <dbReference type="ARBA" id="ARBA00009183"/>
    </source>
</evidence>
<dbReference type="AlphaFoldDB" id="A0A9N9UUY1"/>
<keyword evidence="3" id="KW-0274">FAD</keyword>
<evidence type="ECO:0000256" key="3">
    <source>
        <dbReference type="ARBA" id="ARBA00022827"/>
    </source>
</evidence>
<reference evidence="8" key="1">
    <citation type="submission" date="2019-06" db="EMBL/GenBank/DDBJ databases">
        <authorList>
            <person name="Broberg M."/>
        </authorList>
    </citation>
    <scope>NUCLEOTIDE SEQUENCE [LARGE SCALE GENOMIC DNA]</scope>
</reference>
<dbReference type="Gene3D" id="3.50.50.60">
    <property type="entry name" value="FAD/NAD(P)-binding domain"/>
    <property type="match status" value="2"/>
</dbReference>
<dbReference type="SUPFAM" id="SSF51905">
    <property type="entry name" value="FAD/NAD(P)-binding domain"/>
    <property type="match status" value="2"/>
</dbReference>
<dbReference type="InterPro" id="IPR036188">
    <property type="entry name" value="FAD/NAD-bd_sf"/>
</dbReference>
<accession>A0A9N9UUY1</accession>
<proteinExistence type="inferred from homology"/>
<comment type="similarity">
    <text evidence="1">Belongs to the FMO family.</text>
</comment>
<dbReference type="GO" id="GO:0004499">
    <property type="term" value="F:N,N-dimethylaniline monooxygenase activity"/>
    <property type="evidence" value="ECO:0007669"/>
    <property type="project" value="InterPro"/>
</dbReference>
<dbReference type="Proteomes" id="UP000754883">
    <property type="component" value="Unassembled WGS sequence"/>
</dbReference>
<dbReference type="Pfam" id="PF00743">
    <property type="entry name" value="FMO-like"/>
    <property type="match status" value="2"/>
</dbReference>
<keyword evidence="4" id="KW-0521">NADP</keyword>
<evidence type="ECO:0000313" key="7">
    <source>
        <dbReference type="EMBL" id="CAH0000132.1"/>
    </source>
</evidence>